<protein>
    <submittedName>
        <fullName evidence="1">Jg23396 protein</fullName>
    </submittedName>
</protein>
<accession>A0A8S4RLF0</accession>
<dbReference type="OrthoDB" id="7466345at2759"/>
<gene>
    <name evidence="1" type="primary">jg23396</name>
    <name evidence="1" type="ORF">PAEG_LOCUS14268</name>
</gene>
<comment type="caution">
    <text evidence="1">The sequence shown here is derived from an EMBL/GenBank/DDBJ whole genome shotgun (WGS) entry which is preliminary data.</text>
</comment>
<dbReference type="Proteomes" id="UP000838756">
    <property type="component" value="Unassembled WGS sequence"/>
</dbReference>
<reference evidence="1" key="1">
    <citation type="submission" date="2022-03" db="EMBL/GenBank/DDBJ databases">
        <authorList>
            <person name="Lindestad O."/>
        </authorList>
    </citation>
    <scope>NUCLEOTIDE SEQUENCE</scope>
</reference>
<proteinExistence type="predicted"/>
<dbReference type="EMBL" id="CAKXAJ010025240">
    <property type="protein sequence ID" value="CAH2236948.1"/>
    <property type="molecule type" value="Genomic_DNA"/>
</dbReference>
<name>A0A8S4RLF0_9NEOP</name>
<evidence type="ECO:0000313" key="2">
    <source>
        <dbReference type="Proteomes" id="UP000838756"/>
    </source>
</evidence>
<dbReference type="AlphaFoldDB" id="A0A8S4RLF0"/>
<organism evidence="1 2">
    <name type="scientific">Pararge aegeria aegeria</name>
    <dbReference type="NCBI Taxonomy" id="348720"/>
    <lineage>
        <taxon>Eukaryota</taxon>
        <taxon>Metazoa</taxon>
        <taxon>Ecdysozoa</taxon>
        <taxon>Arthropoda</taxon>
        <taxon>Hexapoda</taxon>
        <taxon>Insecta</taxon>
        <taxon>Pterygota</taxon>
        <taxon>Neoptera</taxon>
        <taxon>Endopterygota</taxon>
        <taxon>Lepidoptera</taxon>
        <taxon>Glossata</taxon>
        <taxon>Ditrysia</taxon>
        <taxon>Papilionoidea</taxon>
        <taxon>Nymphalidae</taxon>
        <taxon>Satyrinae</taxon>
        <taxon>Satyrini</taxon>
        <taxon>Parargina</taxon>
        <taxon>Pararge</taxon>
    </lineage>
</organism>
<evidence type="ECO:0000313" key="1">
    <source>
        <dbReference type="EMBL" id="CAH2236948.1"/>
    </source>
</evidence>
<keyword evidence="2" id="KW-1185">Reference proteome</keyword>
<sequence length="105" mass="11664">MALLMRYYIQNVYTAVSSDGDNYNRELKTKATRVPIALWSKKKPTINLAGSSNESLGAAGNKRYRTVDFGTPYKSPMPSSGLQSGEVMLMMMMNCWNNGNLITMA</sequence>